<keyword evidence="6" id="KW-1133">Transmembrane helix</keyword>
<dbReference type="InterPro" id="IPR029044">
    <property type="entry name" value="Nucleotide-diphossugar_trans"/>
</dbReference>
<keyword evidence="8" id="KW-1185">Reference proteome</keyword>
<evidence type="ECO:0000256" key="4">
    <source>
        <dbReference type="ARBA" id="ARBA00022679"/>
    </source>
</evidence>
<sequence length="375" mass="40066">MLISAVAYGCVVYCALWLGWLGYIMQRLATRAGAPAPVPLPEPLPRVSIFIAARNEEAALPRCLASVRALQYPAHLLEVLVGDDASTDGTRAVAEAAMQGFAGSFRVVTITGTLGQARGKANVLAHLAHLATTDYWLLTDADIAVPATWVQGLLAHAAPRVGTVTGLTVVQGPSLLAKLQGVDWLLSLGSIQVATDSGQPMTAMGNNMLVTRAAYQATGGYEAMPATIIEDFALFEAVNAQGYGFRQLFEPAVRASSLPAGAWAALLRQRLRWVRGVAALPRRVQVALVLFSGYWLAVAGLLLLGRPDWALGAMLLKICAQALMLRVATRRAGLPMPAVAVVVGYEFFSLALTTHLALSRLFGRRGVDWKGRHYQ</sequence>
<dbReference type="EMBL" id="VMRJ01000001">
    <property type="protein sequence ID" value="TVT43141.1"/>
    <property type="molecule type" value="Genomic_DNA"/>
</dbReference>
<evidence type="ECO:0000256" key="5">
    <source>
        <dbReference type="ARBA" id="ARBA00023136"/>
    </source>
</evidence>
<feature type="transmembrane region" description="Helical" evidence="6">
    <location>
        <begin position="284"/>
        <end position="303"/>
    </location>
</feature>
<evidence type="ECO:0000256" key="3">
    <source>
        <dbReference type="ARBA" id="ARBA00022676"/>
    </source>
</evidence>
<protein>
    <submittedName>
        <fullName evidence="7">Glycosyltransferase</fullName>
    </submittedName>
</protein>
<dbReference type="GO" id="GO:0016757">
    <property type="term" value="F:glycosyltransferase activity"/>
    <property type="evidence" value="ECO:0007669"/>
    <property type="project" value="UniProtKB-KW"/>
</dbReference>
<gene>
    <name evidence="7" type="ORF">FNT36_03345</name>
</gene>
<dbReference type="PANTHER" id="PTHR43646">
    <property type="entry name" value="GLYCOSYLTRANSFERASE"/>
    <property type="match status" value="1"/>
</dbReference>
<reference evidence="7 8" key="1">
    <citation type="submission" date="2019-07" db="EMBL/GenBank/DDBJ databases">
        <title>Hymenobacter sp. straun FUR1 Genome sequencing and assembly.</title>
        <authorList>
            <person name="Chhetri G."/>
        </authorList>
    </citation>
    <scope>NUCLEOTIDE SEQUENCE [LARGE SCALE GENOMIC DNA]</scope>
    <source>
        <strain evidence="7 8">Fur1</strain>
    </source>
</reference>
<dbReference type="Pfam" id="PF13641">
    <property type="entry name" value="Glyco_tranf_2_3"/>
    <property type="match status" value="1"/>
</dbReference>
<dbReference type="Proteomes" id="UP000317624">
    <property type="component" value="Unassembled WGS sequence"/>
</dbReference>
<evidence type="ECO:0000313" key="8">
    <source>
        <dbReference type="Proteomes" id="UP000317624"/>
    </source>
</evidence>
<keyword evidence="6" id="KW-0812">Transmembrane</keyword>
<dbReference type="SUPFAM" id="SSF53448">
    <property type="entry name" value="Nucleotide-diphospho-sugar transferases"/>
    <property type="match status" value="1"/>
</dbReference>
<name>A0A558C2T7_9BACT</name>
<dbReference type="GO" id="GO:0005886">
    <property type="term" value="C:plasma membrane"/>
    <property type="evidence" value="ECO:0007669"/>
    <property type="project" value="UniProtKB-SubCell"/>
</dbReference>
<dbReference type="OrthoDB" id="9797391at2"/>
<feature type="transmembrane region" description="Helical" evidence="6">
    <location>
        <begin position="6"/>
        <end position="25"/>
    </location>
</feature>
<keyword evidence="2" id="KW-1003">Cell membrane</keyword>
<keyword evidence="4 7" id="KW-0808">Transferase</keyword>
<feature type="transmembrane region" description="Helical" evidence="6">
    <location>
        <begin position="339"/>
        <end position="358"/>
    </location>
</feature>
<dbReference type="PANTHER" id="PTHR43646:SF2">
    <property type="entry name" value="GLYCOSYLTRANSFERASE 2-LIKE DOMAIN-CONTAINING PROTEIN"/>
    <property type="match status" value="1"/>
</dbReference>
<evidence type="ECO:0000256" key="2">
    <source>
        <dbReference type="ARBA" id="ARBA00022475"/>
    </source>
</evidence>
<comment type="caution">
    <text evidence="7">The sequence shown here is derived from an EMBL/GenBank/DDBJ whole genome shotgun (WGS) entry which is preliminary data.</text>
</comment>
<evidence type="ECO:0000256" key="1">
    <source>
        <dbReference type="ARBA" id="ARBA00004236"/>
    </source>
</evidence>
<dbReference type="RefSeq" id="WP_144844345.1">
    <property type="nucleotide sequence ID" value="NZ_VMRJ01000001.1"/>
</dbReference>
<keyword evidence="3" id="KW-0328">Glycosyltransferase</keyword>
<evidence type="ECO:0000313" key="7">
    <source>
        <dbReference type="EMBL" id="TVT43141.1"/>
    </source>
</evidence>
<evidence type="ECO:0000256" key="6">
    <source>
        <dbReference type="SAM" id="Phobius"/>
    </source>
</evidence>
<organism evidence="7 8">
    <name type="scientific">Hymenobacter setariae</name>
    <dbReference type="NCBI Taxonomy" id="2594794"/>
    <lineage>
        <taxon>Bacteria</taxon>
        <taxon>Pseudomonadati</taxon>
        <taxon>Bacteroidota</taxon>
        <taxon>Cytophagia</taxon>
        <taxon>Cytophagales</taxon>
        <taxon>Hymenobacteraceae</taxon>
        <taxon>Hymenobacter</taxon>
    </lineage>
</organism>
<accession>A0A558C2T7</accession>
<proteinExistence type="predicted"/>
<dbReference type="AlphaFoldDB" id="A0A558C2T7"/>
<keyword evidence="5 6" id="KW-0472">Membrane</keyword>
<dbReference type="Gene3D" id="3.90.550.10">
    <property type="entry name" value="Spore Coat Polysaccharide Biosynthesis Protein SpsA, Chain A"/>
    <property type="match status" value="1"/>
</dbReference>
<comment type="subcellular location">
    <subcellularLocation>
        <location evidence="1">Cell membrane</location>
    </subcellularLocation>
</comment>